<dbReference type="PROSITE" id="PS50850">
    <property type="entry name" value="MFS"/>
    <property type="match status" value="1"/>
</dbReference>
<evidence type="ECO:0000256" key="5">
    <source>
        <dbReference type="SAM" id="Phobius"/>
    </source>
</evidence>
<accession>A0A834TU36</accession>
<dbReference type="EMBL" id="JAAIUW010000006">
    <property type="protein sequence ID" value="KAF7827502.1"/>
    <property type="molecule type" value="Genomic_DNA"/>
</dbReference>
<evidence type="ECO:0000256" key="2">
    <source>
        <dbReference type="ARBA" id="ARBA00022692"/>
    </source>
</evidence>
<organism evidence="7 8">
    <name type="scientific">Senna tora</name>
    <dbReference type="NCBI Taxonomy" id="362788"/>
    <lineage>
        <taxon>Eukaryota</taxon>
        <taxon>Viridiplantae</taxon>
        <taxon>Streptophyta</taxon>
        <taxon>Embryophyta</taxon>
        <taxon>Tracheophyta</taxon>
        <taxon>Spermatophyta</taxon>
        <taxon>Magnoliopsida</taxon>
        <taxon>eudicotyledons</taxon>
        <taxon>Gunneridae</taxon>
        <taxon>Pentapetalae</taxon>
        <taxon>rosids</taxon>
        <taxon>fabids</taxon>
        <taxon>Fabales</taxon>
        <taxon>Fabaceae</taxon>
        <taxon>Caesalpinioideae</taxon>
        <taxon>Cassia clade</taxon>
        <taxon>Senna</taxon>
    </lineage>
</organism>
<dbReference type="GO" id="GO:0016020">
    <property type="term" value="C:membrane"/>
    <property type="evidence" value="ECO:0007669"/>
    <property type="project" value="UniProtKB-SubCell"/>
</dbReference>
<reference evidence="7" key="1">
    <citation type="submission" date="2020-09" db="EMBL/GenBank/DDBJ databases">
        <title>Genome-Enabled Discovery of Anthraquinone Biosynthesis in Senna tora.</title>
        <authorList>
            <person name="Kang S.-H."/>
            <person name="Pandey R.P."/>
            <person name="Lee C.-M."/>
            <person name="Sim J.-S."/>
            <person name="Jeong J.-T."/>
            <person name="Choi B.-S."/>
            <person name="Jung M."/>
            <person name="Ginzburg D."/>
            <person name="Zhao K."/>
            <person name="Won S.Y."/>
            <person name="Oh T.-J."/>
            <person name="Yu Y."/>
            <person name="Kim N.-H."/>
            <person name="Lee O.R."/>
            <person name="Lee T.-H."/>
            <person name="Bashyal P."/>
            <person name="Kim T.-S."/>
            <person name="Lee W.-H."/>
            <person name="Kawkins C."/>
            <person name="Kim C.-K."/>
            <person name="Kim J.S."/>
            <person name="Ahn B.O."/>
            <person name="Rhee S.Y."/>
            <person name="Sohng J.K."/>
        </authorList>
    </citation>
    <scope>NUCLEOTIDE SEQUENCE</scope>
    <source>
        <tissue evidence="7">Leaf</tissue>
    </source>
</reference>
<feature type="transmembrane region" description="Helical" evidence="5">
    <location>
        <begin position="40"/>
        <end position="59"/>
    </location>
</feature>
<dbReference type="InterPro" id="IPR036259">
    <property type="entry name" value="MFS_trans_sf"/>
</dbReference>
<keyword evidence="2 5" id="KW-0812">Transmembrane</keyword>
<evidence type="ECO:0000313" key="8">
    <source>
        <dbReference type="Proteomes" id="UP000634136"/>
    </source>
</evidence>
<dbReference type="SUPFAM" id="SSF103473">
    <property type="entry name" value="MFS general substrate transporter"/>
    <property type="match status" value="1"/>
</dbReference>
<comment type="caution">
    <text evidence="7">The sequence shown here is derived from an EMBL/GenBank/DDBJ whole genome shotgun (WGS) entry which is preliminary data.</text>
</comment>
<sequence length="116" mass="12846">MGFFTNACDLFCITTITMLLGRLYYFDPSSPKPGKHHPNVNNVVVSVALVGTLCGQLVFGWLGDKLGRKKVYSITLIFMVLYAICSGISLPKERFFFLDGKSNNGSKNLQYSIALL</sequence>
<dbReference type="PANTHER" id="PTHR24064">
    <property type="entry name" value="SOLUTE CARRIER FAMILY 22 MEMBER"/>
    <property type="match status" value="1"/>
</dbReference>
<keyword evidence="4 5" id="KW-0472">Membrane</keyword>
<feature type="domain" description="Major facilitator superfamily (MFS) profile" evidence="6">
    <location>
        <begin position="1"/>
        <end position="116"/>
    </location>
</feature>
<feature type="transmembrane region" description="Helical" evidence="5">
    <location>
        <begin position="7"/>
        <end position="25"/>
    </location>
</feature>
<evidence type="ECO:0000256" key="1">
    <source>
        <dbReference type="ARBA" id="ARBA00004141"/>
    </source>
</evidence>
<dbReference type="Proteomes" id="UP000634136">
    <property type="component" value="Unassembled WGS sequence"/>
</dbReference>
<proteinExistence type="predicted"/>
<dbReference type="InterPro" id="IPR020846">
    <property type="entry name" value="MFS_dom"/>
</dbReference>
<protein>
    <submittedName>
        <fullName evidence="7">Inorganic phosphate transporter 1-11-like</fullName>
    </submittedName>
</protein>
<dbReference type="InterPro" id="IPR005828">
    <property type="entry name" value="MFS_sugar_transport-like"/>
</dbReference>
<evidence type="ECO:0000259" key="6">
    <source>
        <dbReference type="PROSITE" id="PS50850"/>
    </source>
</evidence>
<dbReference type="AlphaFoldDB" id="A0A834TU36"/>
<keyword evidence="3 5" id="KW-1133">Transmembrane helix</keyword>
<keyword evidence="8" id="KW-1185">Reference proteome</keyword>
<dbReference type="GO" id="GO:0022857">
    <property type="term" value="F:transmembrane transporter activity"/>
    <property type="evidence" value="ECO:0007669"/>
    <property type="project" value="InterPro"/>
</dbReference>
<evidence type="ECO:0000256" key="4">
    <source>
        <dbReference type="ARBA" id="ARBA00023136"/>
    </source>
</evidence>
<dbReference type="OrthoDB" id="1425015at2759"/>
<comment type="subcellular location">
    <subcellularLocation>
        <location evidence="1">Membrane</location>
        <topology evidence="1">Multi-pass membrane protein</topology>
    </subcellularLocation>
</comment>
<dbReference type="Pfam" id="PF00083">
    <property type="entry name" value="Sugar_tr"/>
    <property type="match status" value="1"/>
</dbReference>
<name>A0A834TU36_9FABA</name>
<evidence type="ECO:0000313" key="7">
    <source>
        <dbReference type="EMBL" id="KAF7827502.1"/>
    </source>
</evidence>
<feature type="transmembrane region" description="Helical" evidence="5">
    <location>
        <begin position="71"/>
        <end position="90"/>
    </location>
</feature>
<gene>
    <name evidence="7" type="ORF">G2W53_018666</name>
</gene>
<evidence type="ECO:0000256" key="3">
    <source>
        <dbReference type="ARBA" id="ARBA00022989"/>
    </source>
</evidence>
<dbReference type="Gene3D" id="1.20.1250.20">
    <property type="entry name" value="MFS general substrate transporter like domains"/>
    <property type="match status" value="1"/>
</dbReference>